<dbReference type="AlphaFoldDB" id="C1AAL5"/>
<dbReference type="InterPro" id="IPR008930">
    <property type="entry name" value="Terpenoid_cyclase/PrenylTrfase"/>
</dbReference>
<gene>
    <name evidence="1" type="ordered locus">GAU_2771</name>
</gene>
<name>C1AAL5_GEMAT</name>
<evidence type="ECO:0000313" key="2">
    <source>
        <dbReference type="Proteomes" id="UP000002209"/>
    </source>
</evidence>
<accession>C1AAL5</accession>
<dbReference type="STRING" id="379066.GAU_2771"/>
<dbReference type="EMBL" id="AP009153">
    <property type="protein sequence ID" value="BAH39813.1"/>
    <property type="molecule type" value="Genomic_DNA"/>
</dbReference>
<keyword evidence="2" id="KW-1185">Reference proteome</keyword>
<protein>
    <submittedName>
        <fullName evidence="1">Uncharacterized protein</fullName>
    </submittedName>
</protein>
<dbReference type="SUPFAM" id="SSF48239">
    <property type="entry name" value="Terpenoid cyclases/Protein prenyltransferases"/>
    <property type="match status" value="1"/>
</dbReference>
<dbReference type="Proteomes" id="UP000002209">
    <property type="component" value="Chromosome"/>
</dbReference>
<sequence>MLVPGEPVVPRPVAVLPPPPPPPVVVPATWLMQEGGEVIAVRLMRDVLAMPAPSAGRWSLVPYGSRRGWQLLGRQDADGQWPAGWLTVPDGDGVDQAGSIVAFRALLELGWDRESPGMAAARRWLFRLLAADDDPTLMAELRPALDDEELVVRGRHQLREAAAAALAQAGFESDPRLRGAARRLLQRVDDFLRSPLAAKPWVRVGNQHLLAADAEPPSFHFLQMLAFMPQFRSEHFESMERLYAYVSQPWPRQAAVQQIGSRQLEQPQLVLGDLMATRGDLDAAMPSALTWLETMARMGFLQRHEGWGRLLDRLLADRDRRDVWVPRRSVVMPTNVPDWAWPSMILTDRERPAGASIDVTFRLALIARLAGRTLEIR</sequence>
<reference evidence="2" key="1">
    <citation type="submission" date="2006-03" db="EMBL/GenBank/DDBJ databases">
        <title>Complete genome sequence of Gemmatimonas aurantiaca T-27 that represents a novel phylum Gemmatimonadetes.</title>
        <authorList>
            <person name="Takasaki K."/>
            <person name="Ichikawa N."/>
            <person name="Miura H."/>
            <person name="Matsushita S."/>
            <person name="Watanabe Y."/>
            <person name="Oguchi A."/>
            <person name="Ankai A."/>
            <person name="Yashiro I."/>
            <person name="Takahashi M."/>
            <person name="Terui Y."/>
            <person name="Fukui S."/>
            <person name="Yokoyama H."/>
            <person name="Tanikawa S."/>
            <person name="Hanada S."/>
            <person name="Kamagata Y."/>
            <person name="Fujita N."/>
        </authorList>
    </citation>
    <scope>NUCLEOTIDE SEQUENCE [LARGE SCALE GENOMIC DNA]</scope>
    <source>
        <strain evidence="2">T-27 / DSM 14586 / JCM 11422 / NBRC 100505</strain>
    </source>
</reference>
<dbReference type="HOGENOM" id="CLU_733101_0_0_0"/>
<proteinExistence type="predicted"/>
<dbReference type="KEGG" id="gau:GAU_2771"/>
<dbReference type="eggNOG" id="ENOG5033PH0">
    <property type="taxonomic scope" value="Bacteria"/>
</dbReference>
<organism evidence="1 2">
    <name type="scientific">Gemmatimonas aurantiaca (strain DSM 14586 / JCM 11422 / NBRC 100505 / T-27)</name>
    <dbReference type="NCBI Taxonomy" id="379066"/>
    <lineage>
        <taxon>Bacteria</taxon>
        <taxon>Pseudomonadati</taxon>
        <taxon>Gemmatimonadota</taxon>
        <taxon>Gemmatimonadia</taxon>
        <taxon>Gemmatimonadales</taxon>
        <taxon>Gemmatimonadaceae</taxon>
        <taxon>Gemmatimonas</taxon>
    </lineage>
</organism>
<evidence type="ECO:0000313" key="1">
    <source>
        <dbReference type="EMBL" id="BAH39813.1"/>
    </source>
</evidence>